<gene>
    <name evidence="1" type="ORF">HPP92_016786</name>
</gene>
<dbReference type="OrthoDB" id="1095098at2759"/>
<sequence>MGQLFEIDLAQGADTANAEVDVLSLRRLEDAIQVLVVQKSAPGWLPFVPGSSYWVPPRSQNRSFALEVIKRTEKSLTEEEVLSRSSQRGWPSSSYFVEGVMPDHSSTKILSKVLVESTTHSDEED</sequence>
<evidence type="ECO:0000313" key="2">
    <source>
        <dbReference type="Proteomes" id="UP000639772"/>
    </source>
</evidence>
<name>A0A835UTP9_VANPL</name>
<dbReference type="PANTHER" id="PTHR33972:SF2">
    <property type="entry name" value="OS04G0606700 PROTEIN"/>
    <property type="match status" value="1"/>
</dbReference>
<dbReference type="EMBL" id="JADCNM010000008">
    <property type="protein sequence ID" value="KAG0472240.1"/>
    <property type="molecule type" value="Genomic_DNA"/>
</dbReference>
<dbReference type="PANTHER" id="PTHR33972">
    <property type="entry name" value="EXPRESSED PROTEIN"/>
    <property type="match status" value="1"/>
</dbReference>
<accession>A0A835UTP9</accession>
<dbReference type="Proteomes" id="UP000639772">
    <property type="component" value="Unassembled WGS sequence"/>
</dbReference>
<organism evidence="1 2">
    <name type="scientific">Vanilla planifolia</name>
    <name type="common">Vanilla</name>
    <dbReference type="NCBI Taxonomy" id="51239"/>
    <lineage>
        <taxon>Eukaryota</taxon>
        <taxon>Viridiplantae</taxon>
        <taxon>Streptophyta</taxon>
        <taxon>Embryophyta</taxon>
        <taxon>Tracheophyta</taxon>
        <taxon>Spermatophyta</taxon>
        <taxon>Magnoliopsida</taxon>
        <taxon>Liliopsida</taxon>
        <taxon>Asparagales</taxon>
        <taxon>Orchidaceae</taxon>
        <taxon>Vanilloideae</taxon>
        <taxon>Vanilleae</taxon>
        <taxon>Vanilla</taxon>
    </lineage>
</organism>
<evidence type="ECO:0000313" key="1">
    <source>
        <dbReference type="EMBL" id="KAG0472240.1"/>
    </source>
</evidence>
<protein>
    <submittedName>
        <fullName evidence="1">Uncharacterized protein</fullName>
    </submittedName>
</protein>
<dbReference type="AlphaFoldDB" id="A0A835UTP9"/>
<reference evidence="1 2" key="1">
    <citation type="journal article" date="2020" name="Nat. Food">
        <title>A phased Vanilla planifolia genome enables genetic improvement of flavour and production.</title>
        <authorList>
            <person name="Hasing T."/>
            <person name="Tang H."/>
            <person name="Brym M."/>
            <person name="Khazi F."/>
            <person name="Huang T."/>
            <person name="Chambers A.H."/>
        </authorList>
    </citation>
    <scope>NUCLEOTIDE SEQUENCE [LARGE SCALE GENOMIC DNA]</scope>
    <source>
        <tissue evidence="1">Leaf</tissue>
    </source>
</reference>
<proteinExistence type="predicted"/>
<comment type="caution">
    <text evidence="1">The sequence shown here is derived from an EMBL/GenBank/DDBJ whole genome shotgun (WGS) entry which is preliminary data.</text>
</comment>